<feature type="compositionally biased region" description="Low complexity" evidence="1">
    <location>
        <begin position="48"/>
        <end position="64"/>
    </location>
</feature>
<organism evidence="2 3">
    <name type="scientific">Mycobacterium decipiens</name>
    <dbReference type="NCBI Taxonomy" id="1430326"/>
    <lineage>
        <taxon>Bacteria</taxon>
        <taxon>Bacillati</taxon>
        <taxon>Actinomycetota</taxon>
        <taxon>Actinomycetes</taxon>
        <taxon>Mycobacteriales</taxon>
        <taxon>Mycobacteriaceae</taxon>
        <taxon>Mycobacterium</taxon>
    </lineage>
</organism>
<keyword evidence="3" id="KW-1185">Reference proteome</keyword>
<evidence type="ECO:0000256" key="1">
    <source>
        <dbReference type="SAM" id="MobiDB-lite"/>
    </source>
</evidence>
<dbReference type="RefSeq" id="WP_085324542.1">
    <property type="nucleotide sequence ID" value="NZ_NCXP01000006.1"/>
</dbReference>
<gene>
    <name evidence="2" type="ORF">B8W66_07760</name>
</gene>
<comment type="caution">
    <text evidence="2">The sequence shown here is derived from an EMBL/GenBank/DDBJ whole genome shotgun (WGS) entry which is preliminary data.</text>
</comment>
<accession>A0A1X2LX87</accession>
<sequence>MKIKNPRRLLIWLAGAVVTGLFVLFATSCVDQLEPTPMPEIGCSGELAPAPSSEAAVPSPRHIA</sequence>
<dbReference type="PROSITE" id="PS51257">
    <property type="entry name" value="PROKAR_LIPOPROTEIN"/>
    <property type="match status" value="1"/>
</dbReference>
<evidence type="ECO:0000313" key="2">
    <source>
        <dbReference type="EMBL" id="OSC41711.1"/>
    </source>
</evidence>
<evidence type="ECO:0000313" key="3">
    <source>
        <dbReference type="Proteomes" id="UP000193247"/>
    </source>
</evidence>
<proteinExistence type="predicted"/>
<dbReference type="AlphaFoldDB" id="A0A1X2LX87"/>
<name>A0A1X2LX87_9MYCO</name>
<feature type="region of interest" description="Disordered" evidence="1">
    <location>
        <begin position="44"/>
        <end position="64"/>
    </location>
</feature>
<reference evidence="2 3" key="1">
    <citation type="submission" date="2017-04" db="EMBL/GenBank/DDBJ databases">
        <title>The new phylogeny of genus Mycobacterium.</title>
        <authorList>
            <person name="Tortoli E."/>
            <person name="Trovato A."/>
            <person name="Cirillo D.M."/>
        </authorList>
    </citation>
    <scope>NUCLEOTIDE SEQUENCE [LARGE SCALE GENOMIC DNA]</scope>
    <source>
        <strain evidence="2 3">TBL 1200985</strain>
    </source>
</reference>
<dbReference type="Proteomes" id="UP000193247">
    <property type="component" value="Unassembled WGS sequence"/>
</dbReference>
<protein>
    <submittedName>
        <fullName evidence="2">Uncharacterized protein</fullName>
    </submittedName>
</protein>
<dbReference type="EMBL" id="NCXP01000006">
    <property type="protein sequence ID" value="OSC41711.1"/>
    <property type="molecule type" value="Genomic_DNA"/>
</dbReference>